<evidence type="ECO:0000256" key="4">
    <source>
        <dbReference type="ARBA" id="ARBA00022840"/>
    </source>
</evidence>
<evidence type="ECO:0000256" key="5">
    <source>
        <dbReference type="SAM" id="Coils"/>
    </source>
</evidence>
<keyword evidence="5" id="KW-0175">Coiled coil</keyword>
<dbReference type="InterPro" id="IPR027417">
    <property type="entry name" value="P-loop_NTPase"/>
</dbReference>
<keyword evidence="2" id="KW-0547">Nucleotide-binding</keyword>
<keyword evidence="4" id="KW-0067">ATP-binding</keyword>
<dbReference type="InterPro" id="IPR042197">
    <property type="entry name" value="Apaf_helical"/>
</dbReference>
<dbReference type="GO" id="GO:0005524">
    <property type="term" value="F:ATP binding"/>
    <property type="evidence" value="ECO:0007669"/>
    <property type="project" value="UniProtKB-KW"/>
</dbReference>
<dbReference type="Gene3D" id="3.40.50.300">
    <property type="entry name" value="P-loop containing nucleotide triphosphate hydrolases"/>
    <property type="match status" value="1"/>
</dbReference>
<dbReference type="InterPro" id="IPR003593">
    <property type="entry name" value="AAA+_ATPase"/>
</dbReference>
<sequence length="1126" mass="128391">MEIVAVPVTEAVVSKVTENLVDSVWRQIAYVWNHKSNIKDLKYAVDQLKDEKTAMEHRVEAARRNGEEIEESVKNWQTIVEETIKVAQKILDDNEKANMTCCFIGCFSNLKRRHQLSRKAKKEIVEIDKVRQGGKFEIISYLRPLPGIRSDKDYKAFESRRVVLEEIMEAIKGTDVSLIGVYGMSGVGKTTLAKKVAEQVKEDGNIKVVAFAEVTKNVDVRRIQRDIAEWLGLQFDVESIGVRAARLCERLKQEEKFLIILDDIWEKLKLEDIGIPFGNDHKGGKILMTSCSLKVLKPMDVQRHFQLLELQLEEAWHLFEEKAGDVEDPDLKPMATQVANRCAGLPILIMAVAKALKGKGLHAWSDALLRLKRSDNDEFEPRVNSGLEICYNELKKDEEKSLFRLCGQLAPQSILIRDLLKYCMGLGLFNQINTVKQSRDRLLTLLHSLKSSCLLLEGEDDHHVRMHDVIHRFALSVASKDHNVFNIAYHSVLEEWPEEVIFRQFTAVSLTIAKIPELPQELDCPNLQSFILRNIAVIGELQKLQVLSLINSSNDQLPTEVGKLTRLRLLDLSRCQRLEVIPVGVLSCLTQLEDLYMGDSLVKWENEERGGQRSNASLDELKLLKKLVTLELHIIDAEKLPENLFSEKLERFRIFIGEDWDWSGKYVMSRTLKLKVNRSTELERVKVLLKRSEDLYLEDLKGVKNVLYELDWQGSFDFKNLKILKVHSCSKLRYVFTPSMCLGLVQLQELEVKSCDVMAEIINEGLAMEETNKEVLFPLLNSIILESLPRLINFSSGSSVVQCPSLKEIRIVDCPTAFTCTFLGEAEANATHGIIEPEVVFPNLEELQILNMDNLKMIWSSQLQSDSFGKVKVLKMEQSEKLLKIYPSGMLRSLRNLEDLIIKKCSTLEVVFDLKEVTNIKEKVASQLRKLVMEDLPNLKHVWNEDRLGLVSFDKLSSVYVSQCDSLITLAPSSACFQSLTTLDLVKCNKLESLVASSTAKSLIQLTEMSIKECDGMKEILTNEGDEPNEEIIFSRLRSLKLQCLPSLLSFCSSVHCFKFPFLTQVIVRQCPKMQVFSRGSVITPKLQSVQQLTEDKTDKERWSGNLNATIQQLFIDMVDDEVERR</sequence>
<dbReference type="STRING" id="3988.B9T074"/>
<dbReference type="InParanoid" id="B9T074"/>
<dbReference type="Proteomes" id="UP000008311">
    <property type="component" value="Unassembled WGS sequence"/>
</dbReference>
<evidence type="ECO:0000313" key="8">
    <source>
        <dbReference type="Proteomes" id="UP000008311"/>
    </source>
</evidence>
<keyword evidence="3" id="KW-0611">Plant defense</keyword>
<protein>
    <submittedName>
        <fullName evidence="7">Disease resistance protein RPS2, putative</fullName>
    </submittedName>
</protein>
<feature type="coiled-coil region" evidence="5">
    <location>
        <begin position="38"/>
        <end position="65"/>
    </location>
</feature>
<dbReference type="InterPro" id="IPR050905">
    <property type="entry name" value="Plant_NBS-LRR"/>
</dbReference>
<dbReference type="SUPFAM" id="SSF52047">
    <property type="entry name" value="RNI-like"/>
    <property type="match status" value="1"/>
</dbReference>
<dbReference type="AlphaFoldDB" id="B9T074"/>
<comment type="similarity">
    <text evidence="1">Belongs to the disease resistance NB-LRR family.</text>
</comment>
<dbReference type="GO" id="GO:0043531">
    <property type="term" value="F:ADP binding"/>
    <property type="evidence" value="ECO:0007669"/>
    <property type="project" value="InterPro"/>
</dbReference>
<reference evidence="8" key="1">
    <citation type="journal article" date="2010" name="Nat. Biotechnol.">
        <title>Draft genome sequence of the oilseed species Ricinus communis.</title>
        <authorList>
            <person name="Chan A.P."/>
            <person name="Crabtree J."/>
            <person name="Zhao Q."/>
            <person name="Lorenzi H."/>
            <person name="Orvis J."/>
            <person name="Puiu D."/>
            <person name="Melake-Berhan A."/>
            <person name="Jones K.M."/>
            <person name="Redman J."/>
            <person name="Chen G."/>
            <person name="Cahoon E.B."/>
            <person name="Gedil M."/>
            <person name="Stanke M."/>
            <person name="Haas B.J."/>
            <person name="Wortman J.R."/>
            <person name="Fraser-Liggett C.M."/>
            <person name="Ravel J."/>
            <person name="Rabinowicz P.D."/>
        </authorList>
    </citation>
    <scope>NUCLEOTIDE SEQUENCE [LARGE SCALE GENOMIC DNA]</scope>
    <source>
        <strain evidence="8">cv. Hale</strain>
    </source>
</reference>
<dbReference type="Pfam" id="PF00931">
    <property type="entry name" value="NB-ARC"/>
    <property type="match status" value="1"/>
</dbReference>
<dbReference type="SUPFAM" id="SSF52540">
    <property type="entry name" value="P-loop containing nucleoside triphosphate hydrolases"/>
    <property type="match status" value="1"/>
</dbReference>
<evidence type="ECO:0000313" key="7">
    <source>
        <dbReference type="EMBL" id="EEF30739.1"/>
    </source>
</evidence>
<dbReference type="InterPro" id="IPR057135">
    <property type="entry name" value="At4g27190-like_LRR"/>
</dbReference>
<dbReference type="Gene3D" id="3.80.10.10">
    <property type="entry name" value="Ribonuclease Inhibitor"/>
    <property type="match status" value="2"/>
</dbReference>
<dbReference type="EMBL" id="EQ974297">
    <property type="protein sequence ID" value="EEF30739.1"/>
    <property type="molecule type" value="Genomic_DNA"/>
</dbReference>
<proteinExistence type="inferred from homology"/>
<dbReference type="InterPro" id="IPR032675">
    <property type="entry name" value="LRR_dom_sf"/>
</dbReference>
<dbReference type="PRINTS" id="PR00364">
    <property type="entry name" value="DISEASERSIST"/>
</dbReference>
<organism evidence="7 8">
    <name type="scientific">Ricinus communis</name>
    <name type="common">Castor bean</name>
    <dbReference type="NCBI Taxonomy" id="3988"/>
    <lineage>
        <taxon>Eukaryota</taxon>
        <taxon>Viridiplantae</taxon>
        <taxon>Streptophyta</taxon>
        <taxon>Embryophyta</taxon>
        <taxon>Tracheophyta</taxon>
        <taxon>Spermatophyta</taxon>
        <taxon>Magnoliopsida</taxon>
        <taxon>eudicotyledons</taxon>
        <taxon>Gunneridae</taxon>
        <taxon>Pentapetalae</taxon>
        <taxon>rosids</taxon>
        <taxon>fabids</taxon>
        <taxon>Malpighiales</taxon>
        <taxon>Euphorbiaceae</taxon>
        <taxon>Acalyphoideae</taxon>
        <taxon>Acalypheae</taxon>
        <taxon>Ricinus</taxon>
    </lineage>
</organism>
<dbReference type="Pfam" id="PF23247">
    <property type="entry name" value="LRR_RPS2"/>
    <property type="match status" value="2"/>
</dbReference>
<dbReference type="GO" id="GO:0006952">
    <property type="term" value="P:defense response"/>
    <property type="evidence" value="ECO:0007669"/>
    <property type="project" value="UniProtKB-KW"/>
</dbReference>
<evidence type="ECO:0000256" key="3">
    <source>
        <dbReference type="ARBA" id="ARBA00022821"/>
    </source>
</evidence>
<accession>B9T074</accession>
<dbReference type="InterPro" id="IPR002182">
    <property type="entry name" value="NB-ARC"/>
</dbReference>
<feature type="domain" description="AAA+ ATPase" evidence="6">
    <location>
        <begin position="175"/>
        <end position="384"/>
    </location>
</feature>
<dbReference type="SUPFAM" id="SSF52058">
    <property type="entry name" value="L domain-like"/>
    <property type="match status" value="1"/>
</dbReference>
<evidence type="ECO:0000256" key="1">
    <source>
        <dbReference type="ARBA" id="ARBA00008894"/>
    </source>
</evidence>
<dbReference type="PANTHER" id="PTHR33463:SF181">
    <property type="entry name" value="AAA+ ATPASE DOMAIN-CONTAINING PROTEIN"/>
    <property type="match status" value="1"/>
</dbReference>
<evidence type="ECO:0000256" key="2">
    <source>
        <dbReference type="ARBA" id="ARBA00022741"/>
    </source>
</evidence>
<dbReference type="eggNOG" id="KOG4658">
    <property type="taxonomic scope" value="Eukaryota"/>
</dbReference>
<dbReference type="PANTHER" id="PTHR33463">
    <property type="entry name" value="NB-ARC DOMAIN-CONTAINING PROTEIN-RELATED"/>
    <property type="match status" value="1"/>
</dbReference>
<dbReference type="SMART" id="SM00382">
    <property type="entry name" value="AAA"/>
    <property type="match status" value="1"/>
</dbReference>
<name>B9T074_RICCO</name>
<evidence type="ECO:0000259" key="6">
    <source>
        <dbReference type="SMART" id="SM00382"/>
    </source>
</evidence>
<keyword evidence="8" id="KW-1185">Reference proteome</keyword>
<dbReference type="Gene3D" id="1.10.8.430">
    <property type="entry name" value="Helical domain of apoptotic protease-activating factors"/>
    <property type="match status" value="1"/>
</dbReference>
<gene>
    <name evidence="7" type="ORF">RCOM_0768900</name>
</gene>